<keyword evidence="1" id="KW-0472">Membrane</keyword>
<keyword evidence="1" id="KW-0812">Transmembrane</keyword>
<dbReference type="GO" id="GO:0016746">
    <property type="term" value="F:acyltransferase activity"/>
    <property type="evidence" value="ECO:0007669"/>
    <property type="project" value="UniProtKB-KW"/>
</dbReference>
<name>A0A090X8J8_IXORI</name>
<dbReference type="PANTHER" id="PTHR11161:SF0">
    <property type="entry name" value="O-ACYLTRANSFERASE LIKE PROTEIN"/>
    <property type="match status" value="1"/>
</dbReference>
<dbReference type="EMBL" id="GBIH01001863">
    <property type="protein sequence ID" value="JAC92847.1"/>
    <property type="molecule type" value="mRNA"/>
</dbReference>
<organism evidence="2">
    <name type="scientific">Ixodes ricinus</name>
    <name type="common">Common tick</name>
    <name type="synonym">Acarus ricinus</name>
    <dbReference type="NCBI Taxonomy" id="34613"/>
    <lineage>
        <taxon>Eukaryota</taxon>
        <taxon>Metazoa</taxon>
        <taxon>Ecdysozoa</taxon>
        <taxon>Arthropoda</taxon>
        <taxon>Chelicerata</taxon>
        <taxon>Arachnida</taxon>
        <taxon>Acari</taxon>
        <taxon>Parasitiformes</taxon>
        <taxon>Ixodida</taxon>
        <taxon>Ixodoidea</taxon>
        <taxon>Ixodidae</taxon>
        <taxon>Ixodinae</taxon>
        <taxon>Ixodes</taxon>
    </lineage>
</organism>
<dbReference type="AlphaFoldDB" id="A0A090X8J8"/>
<feature type="transmembrane region" description="Helical" evidence="1">
    <location>
        <begin position="30"/>
        <end position="56"/>
    </location>
</feature>
<keyword evidence="2" id="KW-0012">Acyltransferase</keyword>
<dbReference type="InterPro" id="IPR052728">
    <property type="entry name" value="O2_lipid_transport_reg"/>
</dbReference>
<reference evidence="2" key="1">
    <citation type="journal article" date="2015" name="PLoS Negl. Trop. Dis.">
        <title>Deep Sequencing Analysis of the Ixodes ricinus Haemocytome.</title>
        <authorList>
            <person name="Kotsyfakis M."/>
            <person name="Kopacek P."/>
            <person name="Franta Z."/>
            <person name="Pedra J.H."/>
            <person name="Ribeiro J.M."/>
        </authorList>
    </citation>
    <scope>NUCLEOTIDE SEQUENCE</scope>
</reference>
<evidence type="ECO:0000256" key="1">
    <source>
        <dbReference type="SAM" id="Phobius"/>
    </source>
</evidence>
<feature type="transmembrane region" description="Helical" evidence="1">
    <location>
        <begin position="169"/>
        <end position="186"/>
    </location>
</feature>
<proteinExistence type="evidence at transcript level"/>
<accession>A0A090X8J8</accession>
<keyword evidence="2" id="KW-0808">Transferase</keyword>
<evidence type="ECO:0000313" key="2">
    <source>
        <dbReference type="EMBL" id="JAC92847.1"/>
    </source>
</evidence>
<dbReference type="PANTHER" id="PTHR11161">
    <property type="entry name" value="O-ACYLTRANSFERASE"/>
    <property type="match status" value="1"/>
</dbReference>
<protein>
    <submittedName>
        <fullName evidence="2">Putative acyltransferase</fullName>
    </submittedName>
</protein>
<sequence>MFWICHGPFCTVMWSFVMSGLVNLLTYSDTLISCIGIAGIISVDTFFFLSGFLLAYGLLKQNKNRCLVAAIACVRRFIRTTVPLFFLAMCFYLLPLIANGPSSPAMYEKFYYDMQNYWWALLLTESRNFQARNLRTESLDICGTYPLTFSLFVISVIVLQLFKGKPKTTIGIFIGLSLASCSYNAWQMHGTTYMPYNLPVPATVQDFMDTIEQRVRTSHYTCGLLLFGLHHVASGGHAQITRSFKGTAGRFLVCISGSWFDLRVHEAQLEPCRTTLGRVGENHVRIFGQDHVVGILELDHVRLRNGQRRAAVRLFVMGGICTIQQAHLWHLPDSFSFLLRSSPHLQGAYELERFPQCDGFFCGVRVGQHPRILYVHHVRSTNKPS</sequence>
<feature type="transmembrane region" description="Helical" evidence="1">
    <location>
        <begin position="143"/>
        <end position="162"/>
    </location>
</feature>
<keyword evidence="1" id="KW-1133">Transmembrane helix</keyword>
<feature type="transmembrane region" description="Helical" evidence="1">
    <location>
        <begin position="77"/>
        <end position="98"/>
    </location>
</feature>